<keyword evidence="2" id="KW-1185">Reference proteome</keyword>
<dbReference type="EMBL" id="QTSX02002459">
    <property type="protein sequence ID" value="KAJ9075461.1"/>
    <property type="molecule type" value="Genomic_DNA"/>
</dbReference>
<proteinExistence type="predicted"/>
<organism evidence="1 2">
    <name type="scientific">Entomophthora muscae</name>
    <dbReference type="NCBI Taxonomy" id="34485"/>
    <lineage>
        <taxon>Eukaryota</taxon>
        <taxon>Fungi</taxon>
        <taxon>Fungi incertae sedis</taxon>
        <taxon>Zoopagomycota</taxon>
        <taxon>Entomophthoromycotina</taxon>
        <taxon>Entomophthoromycetes</taxon>
        <taxon>Entomophthorales</taxon>
        <taxon>Entomophthoraceae</taxon>
        <taxon>Entomophthora</taxon>
    </lineage>
</organism>
<name>A0ACC2TM65_9FUNG</name>
<comment type="caution">
    <text evidence="1">The sequence shown here is derived from an EMBL/GenBank/DDBJ whole genome shotgun (WGS) entry which is preliminary data.</text>
</comment>
<dbReference type="Proteomes" id="UP001165960">
    <property type="component" value="Unassembled WGS sequence"/>
</dbReference>
<reference evidence="1" key="1">
    <citation type="submission" date="2022-04" db="EMBL/GenBank/DDBJ databases">
        <title>Genome of the entomopathogenic fungus Entomophthora muscae.</title>
        <authorList>
            <person name="Elya C."/>
            <person name="Lovett B.R."/>
            <person name="Lee E."/>
            <person name="Macias A.M."/>
            <person name="Hajek A.E."/>
            <person name="De Bivort B.L."/>
            <person name="Kasson M.T."/>
            <person name="De Fine Licht H.H."/>
            <person name="Stajich J.E."/>
        </authorList>
    </citation>
    <scope>NUCLEOTIDE SEQUENCE</scope>
    <source>
        <strain evidence="1">Berkeley</strain>
    </source>
</reference>
<gene>
    <name evidence="1" type="ORF">DSO57_1035915</name>
</gene>
<protein>
    <submittedName>
        <fullName evidence="1">Uncharacterized protein</fullName>
    </submittedName>
</protein>
<sequence>MDYPQTNNRRDVATDDLANAGDAQEAGGIISRREHPFTKIGTKTLVVNYAALGTVKYGAEEQDLYAEAGYRDFSGASPPSQAPHLSACNGGLPAHAAYGRRPGDHL</sequence>
<accession>A0ACC2TM65</accession>
<evidence type="ECO:0000313" key="1">
    <source>
        <dbReference type="EMBL" id="KAJ9075461.1"/>
    </source>
</evidence>
<evidence type="ECO:0000313" key="2">
    <source>
        <dbReference type="Proteomes" id="UP001165960"/>
    </source>
</evidence>